<organism evidence="2 3">
    <name type="scientific">Mycolicibacterium chlorophenolicum</name>
    <dbReference type="NCBI Taxonomy" id="37916"/>
    <lineage>
        <taxon>Bacteria</taxon>
        <taxon>Bacillati</taxon>
        <taxon>Actinomycetota</taxon>
        <taxon>Actinomycetes</taxon>
        <taxon>Mycobacteriales</taxon>
        <taxon>Mycobacteriaceae</taxon>
        <taxon>Mycolicibacterium</taxon>
    </lineage>
</organism>
<dbReference type="InterPro" id="IPR000182">
    <property type="entry name" value="GNAT_dom"/>
</dbReference>
<dbReference type="STRING" id="37916.MCHLDSM_01595"/>
<dbReference type="Gene3D" id="3.40.630.30">
    <property type="match status" value="1"/>
</dbReference>
<comment type="caution">
    <text evidence="2">The sequence shown here is derived from an EMBL/GenBank/DDBJ whole genome shotgun (WGS) entry which is preliminary data.</text>
</comment>
<dbReference type="EMBL" id="JYNL01000014">
    <property type="protein sequence ID" value="KMO81134.1"/>
    <property type="molecule type" value="Genomic_DNA"/>
</dbReference>
<keyword evidence="2" id="KW-0808">Transferase</keyword>
<gene>
    <name evidence="2" type="ORF">MCHLDSM_01595</name>
</gene>
<evidence type="ECO:0000313" key="2">
    <source>
        <dbReference type="EMBL" id="KMO81134.1"/>
    </source>
</evidence>
<keyword evidence="3" id="KW-1185">Reference proteome</keyword>
<name>A0A0J6WF39_9MYCO</name>
<sequence>MDVQLHNDVEAFLAHAGPLYRRDPVLHTIELTALGAGIPAQSTMVTVHDGDTVVGAALQTPPYPLLVTGLGGVATECAAERLAETHPDLDGIRGVRGAATRFAAAWQEATGRAGHVDLGERLYRLGTLAPPAGVRGADRLATADDHAVLVDWVENFFVETFNEPRDDAAGARFVARAADIGDRFVLWARDDEPVSMAMLRAPASGVSRIGPVYTPIAARGQGFGSAVTAAAAGLAHRSGTGEVVLFADLANPVSNAIYQRIGFEVVTDFVRIEFGAP</sequence>
<dbReference type="PROSITE" id="PS51186">
    <property type="entry name" value="GNAT"/>
    <property type="match status" value="1"/>
</dbReference>
<evidence type="ECO:0000313" key="3">
    <source>
        <dbReference type="Proteomes" id="UP000036513"/>
    </source>
</evidence>
<dbReference type="GO" id="GO:0016747">
    <property type="term" value="F:acyltransferase activity, transferring groups other than amino-acyl groups"/>
    <property type="evidence" value="ECO:0007669"/>
    <property type="project" value="InterPro"/>
</dbReference>
<dbReference type="RefSeq" id="WP_048469474.1">
    <property type="nucleotide sequence ID" value="NZ_JYNL01000014.1"/>
</dbReference>
<dbReference type="SUPFAM" id="SSF55729">
    <property type="entry name" value="Acyl-CoA N-acyltransferases (Nat)"/>
    <property type="match status" value="1"/>
</dbReference>
<accession>A0A0J6WF39</accession>
<protein>
    <submittedName>
        <fullName evidence="2">Acetyltransferase (GNAT) family protein</fullName>
    </submittedName>
</protein>
<dbReference type="PATRIC" id="fig|37916.4.peg.1492"/>
<dbReference type="Pfam" id="PF00583">
    <property type="entry name" value="Acetyltransf_1"/>
    <property type="match status" value="1"/>
</dbReference>
<evidence type="ECO:0000259" key="1">
    <source>
        <dbReference type="PROSITE" id="PS51186"/>
    </source>
</evidence>
<feature type="domain" description="N-acetyltransferase" evidence="1">
    <location>
        <begin position="136"/>
        <end position="277"/>
    </location>
</feature>
<reference evidence="2 3" key="1">
    <citation type="journal article" date="2015" name="Genome Biol. Evol.">
        <title>Characterization of Three Mycobacterium spp. with Potential Use in Bioremediation by Genome Sequencing and Comparative Genomics.</title>
        <authorList>
            <person name="Das S."/>
            <person name="Pettersson B.M."/>
            <person name="Behra P.R."/>
            <person name="Ramesh M."/>
            <person name="Dasgupta S."/>
            <person name="Bhattacharya A."/>
            <person name="Kirsebom L.A."/>
        </authorList>
    </citation>
    <scope>NUCLEOTIDE SEQUENCE [LARGE SCALE GENOMIC DNA]</scope>
    <source>
        <strain evidence="2 3">DSM 43826</strain>
    </source>
</reference>
<dbReference type="InterPro" id="IPR016181">
    <property type="entry name" value="Acyl_CoA_acyltransferase"/>
</dbReference>
<dbReference type="Proteomes" id="UP000036513">
    <property type="component" value="Unassembled WGS sequence"/>
</dbReference>
<proteinExistence type="predicted"/>
<dbReference type="AlphaFoldDB" id="A0A0J6WF39"/>